<dbReference type="PANTHER" id="PTHR48107">
    <property type="entry name" value="NADPH-DEPENDENT ALDEHYDE REDUCTASE-LIKE PROTEIN, CHLOROPLASTIC-RELATED"/>
    <property type="match status" value="1"/>
</dbReference>
<comment type="similarity">
    <text evidence="1">Belongs to the short-chain dehydrogenases/reductases (SDR) family.</text>
</comment>
<dbReference type="Pfam" id="PF13561">
    <property type="entry name" value="adh_short_C2"/>
    <property type="match status" value="1"/>
</dbReference>
<reference evidence="4" key="1">
    <citation type="submission" date="2022-07" db="EMBL/GenBank/DDBJ databases">
        <title>Taxonomy of Aspergillus series Nigri: significant species reduction supported by multi-species coalescent approaches.</title>
        <authorList>
            <person name="Bian C."/>
            <person name="Kusuya Y."/>
            <person name="Sklenar F."/>
            <person name="D'hooge E."/>
            <person name="Yaguchi T."/>
            <person name="Takahashi H."/>
            <person name="Hubka V."/>
        </authorList>
    </citation>
    <scope>NUCLEOTIDE SEQUENCE</scope>
    <source>
        <strain evidence="4">CBS 733.88</strain>
    </source>
</reference>
<proteinExistence type="inferred from homology"/>
<name>A0A9W5YIU6_9EURO</name>
<dbReference type="PRINTS" id="PR00080">
    <property type="entry name" value="SDRFAMILY"/>
</dbReference>
<dbReference type="PROSITE" id="PS00061">
    <property type="entry name" value="ADH_SHORT"/>
    <property type="match status" value="1"/>
</dbReference>
<dbReference type="SUPFAM" id="SSF51735">
    <property type="entry name" value="NAD(P)-binding Rossmann-fold domains"/>
    <property type="match status" value="1"/>
</dbReference>
<dbReference type="Gene3D" id="3.40.50.720">
    <property type="entry name" value="NAD(P)-binding Rossmann-like Domain"/>
    <property type="match status" value="1"/>
</dbReference>
<organism evidence="4 5">
    <name type="scientific">Aspergillus brasiliensis</name>
    <dbReference type="NCBI Taxonomy" id="319629"/>
    <lineage>
        <taxon>Eukaryota</taxon>
        <taxon>Fungi</taxon>
        <taxon>Dikarya</taxon>
        <taxon>Ascomycota</taxon>
        <taxon>Pezizomycotina</taxon>
        <taxon>Eurotiomycetes</taxon>
        <taxon>Eurotiomycetidae</taxon>
        <taxon>Eurotiales</taxon>
        <taxon>Aspergillaceae</taxon>
        <taxon>Aspergillus</taxon>
        <taxon>Aspergillus subgen. Circumdati</taxon>
    </lineage>
</organism>
<comment type="caution">
    <text evidence="4">The sequence shown here is derived from an EMBL/GenBank/DDBJ whole genome shotgun (WGS) entry which is preliminary data.</text>
</comment>
<evidence type="ECO:0000256" key="2">
    <source>
        <dbReference type="ARBA" id="ARBA00022857"/>
    </source>
</evidence>
<evidence type="ECO:0000313" key="5">
    <source>
        <dbReference type="Proteomes" id="UP001143548"/>
    </source>
</evidence>
<dbReference type="PRINTS" id="PR00081">
    <property type="entry name" value="GDHRDH"/>
</dbReference>
<evidence type="ECO:0000313" key="4">
    <source>
        <dbReference type="EMBL" id="GKZ17303.1"/>
    </source>
</evidence>
<dbReference type="FunFam" id="3.40.50.720:FF:000084">
    <property type="entry name" value="Short-chain dehydrogenase reductase"/>
    <property type="match status" value="1"/>
</dbReference>
<gene>
    <name evidence="4" type="ORF">AbraCBS73388_008225</name>
</gene>
<dbReference type="InterPro" id="IPR036291">
    <property type="entry name" value="NAD(P)-bd_dom_sf"/>
</dbReference>
<dbReference type="InterPro" id="IPR002347">
    <property type="entry name" value="SDR_fam"/>
</dbReference>
<evidence type="ECO:0000256" key="1">
    <source>
        <dbReference type="ARBA" id="ARBA00006484"/>
    </source>
</evidence>
<protein>
    <submittedName>
        <fullName evidence="4">Uncharacterized protein</fullName>
    </submittedName>
</protein>
<keyword evidence="3" id="KW-0560">Oxidoreductase</keyword>
<dbReference type="AlphaFoldDB" id="A0A9W5YIU6"/>
<dbReference type="Proteomes" id="UP001143548">
    <property type="component" value="Unassembled WGS sequence"/>
</dbReference>
<accession>A0A9W5YIU6</accession>
<evidence type="ECO:0000256" key="3">
    <source>
        <dbReference type="ARBA" id="ARBA00023002"/>
    </source>
</evidence>
<dbReference type="CDD" id="cd05233">
    <property type="entry name" value="SDR_c"/>
    <property type="match status" value="1"/>
</dbReference>
<dbReference type="EMBL" id="BROQ01000005">
    <property type="protein sequence ID" value="GKZ17303.1"/>
    <property type="molecule type" value="Genomic_DNA"/>
</dbReference>
<sequence>MSGCLRNKYAAPMSQAPWSLTGKTAVVTGGSRGIGRAVAIYLARKGLRKIAITYVRDVASAESALEECRKEGIEAGVAIQADILNSSVGKDLITQALVGLQTSTIDILVNNAALYPANPLSVENLTLEDFQELMQANCFAPVSITNACMPYLPASGGRVINISSVVARTPNPGTLVAYGASKAALDSYTRSMAGLFAKDKTATFNTVCVGPTATEAFHAASQSHSKEYIEELSQAVSAAHRVGLPEDIAYVVGFLASEESRWMNGACVSANGGLRELLPALS</sequence>
<dbReference type="GO" id="GO:0044550">
    <property type="term" value="P:secondary metabolite biosynthetic process"/>
    <property type="evidence" value="ECO:0007669"/>
    <property type="project" value="UniProtKB-ARBA"/>
</dbReference>
<dbReference type="GO" id="GO:0016614">
    <property type="term" value="F:oxidoreductase activity, acting on CH-OH group of donors"/>
    <property type="evidence" value="ECO:0007669"/>
    <property type="project" value="UniProtKB-ARBA"/>
</dbReference>
<keyword evidence="2" id="KW-0521">NADP</keyword>
<dbReference type="InterPro" id="IPR020904">
    <property type="entry name" value="Sc_DH/Rdtase_CS"/>
</dbReference>